<feature type="chain" id="PRO_5003852964" description="Malate dehydrogenase" evidence="1">
    <location>
        <begin position="23"/>
        <end position="223"/>
    </location>
</feature>
<name>K1WLK7_MARBU</name>
<dbReference type="EMBL" id="JH921448">
    <property type="protein sequence ID" value="EKD13736.1"/>
    <property type="molecule type" value="Genomic_DNA"/>
</dbReference>
<dbReference type="OrthoDB" id="1859733at2759"/>
<keyword evidence="3" id="KW-1185">Reference proteome</keyword>
<dbReference type="PANTHER" id="PTHR35567:SF3">
    <property type="entry name" value="MALATE DEHYDROGENASE"/>
    <property type="match status" value="1"/>
</dbReference>
<feature type="signal peptide" evidence="1">
    <location>
        <begin position="1"/>
        <end position="22"/>
    </location>
</feature>
<dbReference type="RefSeq" id="XP_007295826.1">
    <property type="nucleotide sequence ID" value="XM_007295764.1"/>
</dbReference>
<dbReference type="InterPro" id="IPR021851">
    <property type="entry name" value="DUF3455"/>
</dbReference>
<protein>
    <recommendedName>
        <fullName evidence="4">Malate dehydrogenase</fullName>
    </recommendedName>
</protein>
<dbReference type="KEGG" id="mbe:MBM_07937"/>
<organism evidence="2 3">
    <name type="scientific">Marssonina brunnea f. sp. multigermtubi (strain MB_m1)</name>
    <name type="common">Marssonina leaf spot fungus</name>
    <dbReference type="NCBI Taxonomy" id="1072389"/>
    <lineage>
        <taxon>Eukaryota</taxon>
        <taxon>Fungi</taxon>
        <taxon>Dikarya</taxon>
        <taxon>Ascomycota</taxon>
        <taxon>Pezizomycotina</taxon>
        <taxon>Leotiomycetes</taxon>
        <taxon>Helotiales</taxon>
        <taxon>Drepanopezizaceae</taxon>
        <taxon>Drepanopeziza</taxon>
    </lineage>
</organism>
<evidence type="ECO:0000313" key="2">
    <source>
        <dbReference type="EMBL" id="EKD13736.1"/>
    </source>
</evidence>
<keyword evidence="1" id="KW-0732">Signal</keyword>
<evidence type="ECO:0000256" key="1">
    <source>
        <dbReference type="SAM" id="SignalP"/>
    </source>
</evidence>
<dbReference type="AlphaFoldDB" id="K1WLK7"/>
<gene>
    <name evidence="2" type="ORF">MBM_07937</name>
</gene>
<reference evidence="2 3" key="1">
    <citation type="journal article" date="2012" name="BMC Genomics">
        <title>Sequencing the genome of Marssonina brunnea reveals fungus-poplar co-evolution.</title>
        <authorList>
            <person name="Zhu S."/>
            <person name="Cao Y.-Z."/>
            <person name="Jiang C."/>
            <person name="Tan B.-Y."/>
            <person name="Wang Z."/>
            <person name="Feng S."/>
            <person name="Zhang L."/>
            <person name="Su X.-H."/>
            <person name="Brejova B."/>
            <person name="Vinar T."/>
            <person name="Xu M."/>
            <person name="Wang M.-X."/>
            <person name="Zhang S.-G."/>
            <person name="Huang M.-R."/>
            <person name="Wu R."/>
            <person name="Zhou Y."/>
        </authorList>
    </citation>
    <scope>NUCLEOTIDE SEQUENCE [LARGE SCALE GENOMIC DNA]</scope>
    <source>
        <strain evidence="2 3">MB_m1</strain>
    </source>
</reference>
<evidence type="ECO:0000313" key="3">
    <source>
        <dbReference type="Proteomes" id="UP000006753"/>
    </source>
</evidence>
<accession>K1WLK7</accession>
<dbReference type="GeneID" id="18763872"/>
<sequence>MPSLRSICVGLLMTPLHQFSSATRIIVEPSTSRNPTLPHDVVLPGIDLNFRYALIGRGTQNYTCATACGPAVPVGAVATLFDATALARLSPSMLHTIPPLAVDQPIPAAGEAFQVGTAPPLMPIGRHYFDAAGVPVFELSGVNKVLYATRAANVSAPEGSNPGAGGRGHGAVDWLLLVAKQNYVAESVGLGAAYRVVTAGGKAVCDREGAQQVDYAAEYWFYA</sequence>
<dbReference type="PANTHER" id="PTHR35567">
    <property type="entry name" value="MALATE DEHYDROGENASE (AFU_ORTHOLOGUE AFUA_2G13800)"/>
    <property type="match status" value="1"/>
</dbReference>
<dbReference type="InParanoid" id="K1WLK7"/>
<evidence type="ECO:0008006" key="4">
    <source>
        <dbReference type="Google" id="ProtNLM"/>
    </source>
</evidence>
<proteinExistence type="predicted"/>
<dbReference type="OMA" id="PHDISHE"/>
<dbReference type="HOGENOM" id="CLU_067863_1_0_1"/>
<dbReference type="Pfam" id="PF11937">
    <property type="entry name" value="DUF3455"/>
    <property type="match status" value="1"/>
</dbReference>
<dbReference type="Proteomes" id="UP000006753">
    <property type="component" value="Unassembled WGS sequence"/>
</dbReference>